<dbReference type="RefSeq" id="WP_345077039.1">
    <property type="nucleotide sequence ID" value="NZ_BAABFA010000001.1"/>
</dbReference>
<keyword evidence="1" id="KW-0812">Transmembrane</keyword>
<feature type="domain" description="EamA" evidence="2">
    <location>
        <begin position="141"/>
        <end position="267"/>
    </location>
</feature>
<evidence type="ECO:0000313" key="4">
    <source>
        <dbReference type="Proteomes" id="UP001500067"/>
    </source>
</evidence>
<keyword evidence="4" id="KW-1185">Reference proteome</keyword>
<dbReference type="InterPro" id="IPR037185">
    <property type="entry name" value="EmrE-like"/>
</dbReference>
<dbReference type="InterPro" id="IPR000620">
    <property type="entry name" value="EamA_dom"/>
</dbReference>
<feature type="transmembrane region" description="Helical" evidence="1">
    <location>
        <begin position="85"/>
        <end position="105"/>
    </location>
</feature>
<dbReference type="EMBL" id="BAABFA010000001">
    <property type="protein sequence ID" value="GAA4459852.1"/>
    <property type="molecule type" value="Genomic_DNA"/>
</dbReference>
<feature type="domain" description="EamA" evidence="2">
    <location>
        <begin position="5"/>
        <end position="133"/>
    </location>
</feature>
<comment type="caution">
    <text evidence="3">The sequence shown here is derived from an EMBL/GenBank/DDBJ whole genome shotgun (WGS) entry which is preliminary data.</text>
</comment>
<keyword evidence="1" id="KW-1133">Transmembrane helix</keyword>
<feature type="transmembrane region" description="Helical" evidence="1">
    <location>
        <begin position="214"/>
        <end position="236"/>
    </location>
</feature>
<feature type="transmembrane region" description="Helical" evidence="1">
    <location>
        <begin position="139"/>
        <end position="160"/>
    </location>
</feature>
<feature type="transmembrane region" description="Helical" evidence="1">
    <location>
        <begin position="243"/>
        <end position="263"/>
    </location>
</feature>
<dbReference type="Pfam" id="PF00892">
    <property type="entry name" value="EamA"/>
    <property type="match status" value="2"/>
</dbReference>
<name>A0ABP8N1U7_9BACT</name>
<organism evidence="3 4">
    <name type="scientific">Nemorincola caseinilytica</name>
    <dbReference type="NCBI Taxonomy" id="2054315"/>
    <lineage>
        <taxon>Bacteria</taxon>
        <taxon>Pseudomonadati</taxon>
        <taxon>Bacteroidota</taxon>
        <taxon>Chitinophagia</taxon>
        <taxon>Chitinophagales</taxon>
        <taxon>Chitinophagaceae</taxon>
        <taxon>Nemorincola</taxon>
    </lineage>
</organism>
<gene>
    <name evidence="3" type="ORF">GCM10023093_01590</name>
</gene>
<sequence>MKKALVQMHLAVLLWGFTGILGRAISLEAPMLVWYRMLLTGLFMAAILTFRRQWVPIERRDMRRLALVGILMGLHWVAFYASIKLANVSIALVCLSTASIFTPLFDPIMNKGKHDMKELLLGSLAIIGVYLIYRFQQFYGWGILAGVIAALLSSVFTILNKQIASKYPARTMVFYEMSTGWGFITLLLPLLFWYQPDTVYLPQVSSTLWYVNDWIWLVVLSLCCTVWAQSLALNALKKLSSFTATLSVNLEPVYGILLAFIFYNENREIIFLDGSHTLNMGFIIGMSLILLSVVLQMLRLLRPGLPAADNIRERGGIES</sequence>
<protein>
    <submittedName>
        <fullName evidence="3">DMT family transporter</fullName>
    </submittedName>
</protein>
<feature type="transmembrane region" description="Helical" evidence="1">
    <location>
        <begin position="275"/>
        <end position="295"/>
    </location>
</feature>
<feature type="transmembrane region" description="Helical" evidence="1">
    <location>
        <begin position="117"/>
        <end position="133"/>
    </location>
</feature>
<keyword evidence="1" id="KW-0472">Membrane</keyword>
<feature type="transmembrane region" description="Helical" evidence="1">
    <location>
        <begin position="32"/>
        <end position="50"/>
    </location>
</feature>
<accession>A0ABP8N1U7</accession>
<proteinExistence type="predicted"/>
<evidence type="ECO:0000256" key="1">
    <source>
        <dbReference type="SAM" id="Phobius"/>
    </source>
</evidence>
<dbReference type="SUPFAM" id="SSF103481">
    <property type="entry name" value="Multidrug resistance efflux transporter EmrE"/>
    <property type="match status" value="2"/>
</dbReference>
<dbReference type="PANTHER" id="PTHR22911:SF79">
    <property type="entry name" value="MOBA-LIKE NTP TRANSFERASE DOMAIN-CONTAINING PROTEIN"/>
    <property type="match status" value="1"/>
</dbReference>
<reference evidence="4" key="1">
    <citation type="journal article" date="2019" name="Int. J. Syst. Evol. Microbiol.">
        <title>The Global Catalogue of Microorganisms (GCM) 10K type strain sequencing project: providing services to taxonomists for standard genome sequencing and annotation.</title>
        <authorList>
            <consortium name="The Broad Institute Genomics Platform"/>
            <consortium name="The Broad Institute Genome Sequencing Center for Infectious Disease"/>
            <person name="Wu L."/>
            <person name="Ma J."/>
        </authorList>
    </citation>
    <scope>NUCLEOTIDE SEQUENCE [LARGE SCALE GENOMIC DNA]</scope>
    <source>
        <strain evidence="4">JCM 32105</strain>
    </source>
</reference>
<evidence type="ECO:0000313" key="3">
    <source>
        <dbReference type="EMBL" id="GAA4459852.1"/>
    </source>
</evidence>
<dbReference type="PANTHER" id="PTHR22911">
    <property type="entry name" value="ACYL-MALONYL CONDENSING ENZYME-RELATED"/>
    <property type="match status" value="1"/>
</dbReference>
<feature type="transmembrane region" description="Helical" evidence="1">
    <location>
        <begin position="62"/>
        <end position="79"/>
    </location>
</feature>
<dbReference type="Proteomes" id="UP001500067">
    <property type="component" value="Unassembled WGS sequence"/>
</dbReference>
<evidence type="ECO:0000259" key="2">
    <source>
        <dbReference type="Pfam" id="PF00892"/>
    </source>
</evidence>
<feature type="transmembrane region" description="Helical" evidence="1">
    <location>
        <begin position="172"/>
        <end position="194"/>
    </location>
</feature>